<feature type="compositionally biased region" description="Basic and acidic residues" evidence="14">
    <location>
        <begin position="946"/>
        <end position="957"/>
    </location>
</feature>
<dbReference type="InterPro" id="IPR041185">
    <property type="entry name" value="IKBKB_SDD"/>
</dbReference>
<proteinExistence type="predicted"/>
<organism evidence="15">
    <name type="scientific">Cyprideis torosa</name>
    <dbReference type="NCBI Taxonomy" id="163714"/>
    <lineage>
        <taxon>Eukaryota</taxon>
        <taxon>Metazoa</taxon>
        <taxon>Ecdysozoa</taxon>
        <taxon>Arthropoda</taxon>
        <taxon>Crustacea</taxon>
        <taxon>Oligostraca</taxon>
        <taxon>Ostracoda</taxon>
        <taxon>Podocopa</taxon>
        <taxon>Podocopida</taxon>
        <taxon>Cytherocopina</taxon>
        <taxon>Cytheroidea</taxon>
        <taxon>Cytherideidae</taxon>
        <taxon>Cyprideis</taxon>
    </lineage>
</organism>
<evidence type="ECO:0000256" key="6">
    <source>
        <dbReference type="ARBA" id="ARBA00022553"/>
    </source>
</evidence>
<dbReference type="PANTHER" id="PTHR22969:SF17">
    <property type="entry name" value="INHIBITOR OF NUCLEAR FACTOR KAPPA-B KINASE SUBUNIT BETA"/>
    <property type="match status" value="1"/>
</dbReference>
<dbReference type="GO" id="GO:0008384">
    <property type="term" value="F:IkappaB kinase activity"/>
    <property type="evidence" value="ECO:0007669"/>
    <property type="project" value="UniProtKB-EC"/>
</dbReference>
<dbReference type="GO" id="GO:0033209">
    <property type="term" value="P:tumor necrosis factor-mediated signaling pathway"/>
    <property type="evidence" value="ECO:0007669"/>
    <property type="project" value="TreeGrafter"/>
</dbReference>
<evidence type="ECO:0000256" key="14">
    <source>
        <dbReference type="SAM" id="MobiDB-lite"/>
    </source>
</evidence>
<comment type="catalytic activity">
    <reaction evidence="12">
        <text>L-seryl-[I-kappa-B protein] + ATP = O-phospho-L-seryl-[I-kappa-B protein] + ADP + H(+)</text>
        <dbReference type="Rhea" id="RHEA:19073"/>
        <dbReference type="Rhea" id="RHEA-COMP:13698"/>
        <dbReference type="Rhea" id="RHEA-COMP:13699"/>
        <dbReference type="ChEBI" id="CHEBI:15378"/>
        <dbReference type="ChEBI" id="CHEBI:29999"/>
        <dbReference type="ChEBI" id="CHEBI:30616"/>
        <dbReference type="ChEBI" id="CHEBI:83421"/>
        <dbReference type="ChEBI" id="CHEBI:456216"/>
        <dbReference type="EC" id="2.7.11.10"/>
    </reaction>
</comment>
<evidence type="ECO:0000256" key="2">
    <source>
        <dbReference type="ARBA" id="ARBA00004496"/>
    </source>
</evidence>
<evidence type="ECO:0000256" key="12">
    <source>
        <dbReference type="ARBA" id="ARBA00048789"/>
    </source>
</evidence>
<keyword evidence="5" id="KW-0723">Serine/threonine-protein kinase</keyword>
<dbReference type="InterPro" id="IPR011009">
    <property type="entry name" value="Kinase-like_dom_sf"/>
</dbReference>
<evidence type="ECO:0000256" key="4">
    <source>
        <dbReference type="ARBA" id="ARBA00022490"/>
    </source>
</evidence>
<evidence type="ECO:0000256" key="7">
    <source>
        <dbReference type="ARBA" id="ARBA00022679"/>
    </source>
</evidence>
<keyword evidence="11" id="KW-0539">Nucleus</keyword>
<keyword evidence="8" id="KW-0547">Nucleotide-binding</keyword>
<feature type="region of interest" description="Disordered" evidence="14">
    <location>
        <begin position="924"/>
        <end position="976"/>
    </location>
</feature>
<evidence type="ECO:0000256" key="8">
    <source>
        <dbReference type="ARBA" id="ARBA00022741"/>
    </source>
</evidence>
<feature type="compositionally biased region" description="Basic and acidic residues" evidence="14">
    <location>
        <begin position="854"/>
        <end position="878"/>
    </location>
</feature>
<evidence type="ECO:0000256" key="9">
    <source>
        <dbReference type="ARBA" id="ARBA00022777"/>
    </source>
</evidence>
<feature type="compositionally biased region" description="Polar residues" evidence="14">
    <location>
        <begin position="761"/>
        <end position="779"/>
    </location>
</feature>
<dbReference type="PROSITE" id="PS50011">
    <property type="entry name" value="PROTEIN_KINASE_DOM"/>
    <property type="match status" value="1"/>
</dbReference>
<dbReference type="InterPro" id="IPR046375">
    <property type="entry name" value="IKBKB_SDD_sf"/>
</dbReference>
<dbReference type="OrthoDB" id="267381at2759"/>
<evidence type="ECO:0000256" key="13">
    <source>
        <dbReference type="SAM" id="Coils"/>
    </source>
</evidence>
<feature type="coiled-coil region" evidence="13">
    <location>
        <begin position="1104"/>
        <end position="1131"/>
    </location>
</feature>
<keyword evidence="7" id="KW-0808">Transferase</keyword>
<comment type="subcellular location">
    <subcellularLocation>
        <location evidence="2">Cytoplasm</location>
    </subcellularLocation>
    <subcellularLocation>
        <location evidence="1">Nucleus</location>
    </subcellularLocation>
</comment>
<feature type="region of interest" description="Disordered" evidence="14">
    <location>
        <begin position="751"/>
        <end position="785"/>
    </location>
</feature>
<dbReference type="PROSITE" id="PS00108">
    <property type="entry name" value="PROTEIN_KINASE_ST"/>
    <property type="match status" value="1"/>
</dbReference>
<reference evidence="15" key="1">
    <citation type="submission" date="2020-11" db="EMBL/GenBank/DDBJ databases">
        <authorList>
            <person name="Tran Van P."/>
        </authorList>
    </citation>
    <scope>NUCLEOTIDE SEQUENCE</scope>
</reference>
<name>A0A7R8W7S8_9CRUS</name>
<feature type="compositionally biased region" description="Basic and acidic residues" evidence="14">
    <location>
        <begin position="925"/>
        <end position="938"/>
    </location>
</feature>
<dbReference type="InterPro" id="IPR051180">
    <property type="entry name" value="IKK"/>
</dbReference>
<dbReference type="Gene3D" id="1.20.1270.250">
    <property type="match status" value="1"/>
</dbReference>
<dbReference type="SUPFAM" id="SSF56112">
    <property type="entry name" value="Protein kinase-like (PK-like)"/>
    <property type="match status" value="1"/>
</dbReference>
<dbReference type="AlphaFoldDB" id="A0A7R8W7S8"/>
<dbReference type="SMART" id="SM00220">
    <property type="entry name" value="S_TKc"/>
    <property type="match status" value="1"/>
</dbReference>
<keyword evidence="9" id="KW-0418">Kinase</keyword>
<evidence type="ECO:0000256" key="11">
    <source>
        <dbReference type="ARBA" id="ARBA00023242"/>
    </source>
</evidence>
<sequence length="1141" mass="127021">MAQSVPAICVVASPTDPGDPGPPPPASEPQIIGPWARSFVVGKGGFGTVTLWRHENGDVIAVKKCRWGVDRLMTLKQKQRWHTEIEIMLRLTHPNVVACSEVPTELEELETDLPLLCMEYCSGGDLRQLLRNPLHCCGLPENVLRVLLSDLSSAVCYLHTLRIIHRDIKPENIVIQDGRTENPRGMTFKIIDLGYAKEMDQSSSCTSFVGTLQYLAPELFFSSKYTASVDYWSLGTVAFECATGRRPFLPHLPPLTWMDRIRMKSPHEIAAMTVVSEGQDEEIVFVDKIFPENHLSPVFEESLSYCLRLALDFDPLRRGRVPPPLELVDVPVEATSEQKSETEAPDGQEEVPTTGKSSATLAKFGPVVLFERLACILEKKVVPVFFLPTSSFHYFAFPYVGGIAPKLNEFYHWLAQATGVGTATGRKPWVLLPTGATPDPNRDCEQLWACPVSSPNWVVYAMVHPLQELGGVVEDPMFPKFVRPTIPKKVEALLKDPDLQFTEPWQKKEAWSHCVHLVQNEAEILNSLVRGFNSVLNHTLSIQSAVMRETRKLNSQFQSVAMRGACFQDGLRVDLESYQNINGLSCPKMSERWINTGKLVEVNLKGLEVRINEMVSLAMGINEDLGTLQEVQVDQENALGDSRGGTGGGGMGELLLLSTHCSLLHLLPSLSAAALELSGVNREIGQGQIQRQRDIWRLLQSFFLESQRFGGKGGDTPSPTHFFDPQPPGQLLSEVLRDEFRLLAGSRSALPTPVGMPGSSPFRSTNAKSPRTPMNSPVGSPTGRLDPTTQAVLDQNLHLRCQLQDMWHSFVQDQMHRFQVLKNSCKSALCNGTEETQEADGSKSTGISSGQKSDGQKSDDQKSDGQKSDGQKKELQQNEARREYVCIFLEMDPSSDSTFGVEPSKSRVESSKFRVESSKLCVESSESHVESSKSRVESYESPVKPSESRVEPSESRVKPSKSHVEPLISGGTTPGAKRLTNLKDSLAQLVDRSVEHVKEALLYEEHIKTNPQWEAVADGKIALVKEECQAEFQEIFDYLKLEEVFGKMATSVQQAPHAAINRIKTKAWRPSGDPVKDMQDRLYNVYDRFQQSLDAQKTDVEDWIRGLLLQRKTEQNRLEELIRKCQAEGNEEDANVLLPAA</sequence>
<dbReference type="GO" id="GO:0045944">
    <property type="term" value="P:positive regulation of transcription by RNA polymerase II"/>
    <property type="evidence" value="ECO:0007669"/>
    <property type="project" value="TreeGrafter"/>
</dbReference>
<dbReference type="Pfam" id="PF00069">
    <property type="entry name" value="Pkinase"/>
    <property type="match status" value="1"/>
</dbReference>
<dbReference type="EMBL" id="OB660266">
    <property type="protein sequence ID" value="CAD7223862.1"/>
    <property type="molecule type" value="Genomic_DNA"/>
</dbReference>
<keyword evidence="6" id="KW-0597">Phosphoprotein</keyword>
<feature type="region of interest" description="Disordered" evidence="14">
    <location>
        <begin position="334"/>
        <end position="356"/>
    </location>
</feature>
<dbReference type="GO" id="GO:0005524">
    <property type="term" value="F:ATP binding"/>
    <property type="evidence" value="ECO:0007669"/>
    <property type="project" value="UniProtKB-KW"/>
</dbReference>
<dbReference type="GO" id="GO:0008385">
    <property type="term" value="C:IkappaB kinase complex"/>
    <property type="evidence" value="ECO:0007669"/>
    <property type="project" value="TreeGrafter"/>
</dbReference>
<evidence type="ECO:0000256" key="3">
    <source>
        <dbReference type="ARBA" id="ARBA00012442"/>
    </source>
</evidence>
<dbReference type="PANTHER" id="PTHR22969">
    <property type="entry name" value="IKB KINASE"/>
    <property type="match status" value="1"/>
</dbReference>
<evidence type="ECO:0000313" key="15">
    <source>
        <dbReference type="EMBL" id="CAD7223862.1"/>
    </source>
</evidence>
<feature type="region of interest" description="Disordered" evidence="14">
    <location>
        <begin position="833"/>
        <end position="878"/>
    </location>
</feature>
<gene>
    <name evidence="15" type="ORF">CTOB1V02_LOCUS1839</name>
</gene>
<evidence type="ECO:0000256" key="1">
    <source>
        <dbReference type="ARBA" id="ARBA00004123"/>
    </source>
</evidence>
<dbReference type="GO" id="GO:0005634">
    <property type="term" value="C:nucleus"/>
    <property type="evidence" value="ECO:0007669"/>
    <property type="project" value="UniProtKB-SubCell"/>
</dbReference>
<keyword evidence="10" id="KW-0067">ATP-binding</keyword>
<keyword evidence="13" id="KW-0175">Coiled coil</keyword>
<evidence type="ECO:0000256" key="5">
    <source>
        <dbReference type="ARBA" id="ARBA00022527"/>
    </source>
</evidence>
<accession>A0A7R8W7S8</accession>
<protein>
    <recommendedName>
        <fullName evidence="3">IkappaB kinase</fullName>
        <ecNumber evidence="3">2.7.11.10</ecNumber>
    </recommendedName>
</protein>
<keyword evidence="4" id="KW-0963">Cytoplasm</keyword>
<dbReference type="InterPro" id="IPR000719">
    <property type="entry name" value="Prot_kinase_dom"/>
</dbReference>
<dbReference type="Pfam" id="PF18397">
    <property type="entry name" value="IKBKB_SDD"/>
    <property type="match status" value="1"/>
</dbReference>
<evidence type="ECO:0000256" key="10">
    <source>
        <dbReference type="ARBA" id="ARBA00022840"/>
    </source>
</evidence>
<dbReference type="EC" id="2.7.11.10" evidence="3"/>
<dbReference type="InterPro" id="IPR008271">
    <property type="entry name" value="Ser/Thr_kinase_AS"/>
</dbReference>
<dbReference type="Gene3D" id="1.10.510.10">
    <property type="entry name" value="Transferase(Phosphotransferase) domain 1"/>
    <property type="match status" value="1"/>
</dbReference>